<protein>
    <submittedName>
        <fullName evidence="3">Uncharacterized protein</fullName>
    </submittedName>
</protein>
<reference evidence="4" key="1">
    <citation type="journal article" date="2023" name="Commun. Biol.">
        <title>Genome analysis of Parmales, the sister group of diatoms, reveals the evolutionary specialization of diatoms from phago-mixotrophs to photoautotrophs.</title>
        <authorList>
            <person name="Ban H."/>
            <person name="Sato S."/>
            <person name="Yoshikawa S."/>
            <person name="Yamada K."/>
            <person name="Nakamura Y."/>
            <person name="Ichinomiya M."/>
            <person name="Sato N."/>
            <person name="Blanc-Mathieu R."/>
            <person name="Endo H."/>
            <person name="Kuwata A."/>
            <person name="Ogata H."/>
        </authorList>
    </citation>
    <scope>NUCLEOTIDE SEQUENCE [LARGE SCALE GENOMIC DNA]</scope>
</reference>
<organism evidence="3 4">
    <name type="scientific">Triparma columacea</name>
    <dbReference type="NCBI Taxonomy" id="722753"/>
    <lineage>
        <taxon>Eukaryota</taxon>
        <taxon>Sar</taxon>
        <taxon>Stramenopiles</taxon>
        <taxon>Ochrophyta</taxon>
        <taxon>Bolidophyceae</taxon>
        <taxon>Parmales</taxon>
        <taxon>Triparmaceae</taxon>
        <taxon>Triparma</taxon>
    </lineage>
</organism>
<gene>
    <name evidence="3" type="ORF">TrCOL_g6151</name>
</gene>
<accession>A0A9W7G658</accession>
<dbReference type="AlphaFoldDB" id="A0A9W7G658"/>
<sequence>MNCWRSYWLRHHLILIQRIHRGRMGRKRARVVAAKLRSQEGLRGARELESLTNVLREVGQEMEKHLKTKEGLKELRERAKLVKRRRRQAMKEGKAAAGKEWGGKFKLKIRAWFKMFEVIEDGDNPASDGFIDVDSLRIAMGDLMLWDRELVTSGEFSAMVEVLDNFRVGHINCDLATGYLGQLAEARRASRRAGMGLVSRVRSDVTCWGASLKVTAGSGSYIRAARRSLLEQERKRFFVRAIEAFRGSEKEGVKPRVKCEGCLRPFPYHTRAAQRHMKSGGCTLRPSLFLPQEEGGVVIVEERGGDKPMWVADGGEEGGKEDAKEEVKDE</sequence>
<dbReference type="PROSITE" id="PS50096">
    <property type="entry name" value="IQ"/>
    <property type="match status" value="1"/>
</dbReference>
<proteinExistence type="predicted"/>
<comment type="caution">
    <text evidence="3">The sequence shown here is derived from an EMBL/GenBank/DDBJ whole genome shotgun (WGS) entry which is preliminary data.</text>
</comment>
<dbReference type="EMBL" id="BRYA01000050">
    <property type="protein sequence ID" value="GMI35036.1"/>
    <property type="molecule type" value="Genomic_DNA"/>
</dbReference>
<dbReference type="Proteomes" id="UP001165065">
    <property type="component" value="Unassembled WGS sequence"/>
</dbReference>
<evidence type="ECO:0000256" key="1">
    <source>
        <dbReference type="SAM" id="Coils"/>
    </source>
</evidence>
<evidence type="ECO:0000313" key="4">
    <source>
        <dbReference type="Proteomes" id="UP001165065"/>
    </source>
</evidence>
<feature type="region of interest" description="Disordered" evidence="2">
    <location>
        <begin position="307"/>
        <end position="330"/>
    </location>
</feature>
<feature type="coiled-coil region" evidence="1">
    <location>
        <begin position="48"/>
        <end position="92"/>
    </location>
</feature>
<evidence type="ECO:0000256" key="2">
    <source>
        <dbReference type="SAM" id="MobiDB-lite"/>
    </source>
</evidence>
<evidence type="ECO:0000313" key="3">
    <source>
        <dbReference type="EMBL" id="GMI35036.1"/>
    </source>
</evidence>
<name>A0A9W7G658_9STRA</name>
<keyword evidence="1" id="KW-0175">Coiled coil</keyword>
<keyword evidence="4" id="KW-1185">Reference proteome</keyword>
<feature type="compositionally biased region" description="Basic and acidic residues" evidence="2">
    <location>
        <begin position="317"/>
        <end position="330"/>
    </location>
</feature>